<organism evidence="7 8">
    <name type="scientific">Endocarpon pusillum (strain Z07020 / HMAS-L-300199)</name>
    <name type="common">Lichen-forming fungus</name>
    <dbReference type="NCBI Taxonomy" id="1263415"/>
    <lineage>
        <taxon>Eukaryota</taxon>
        <taxon>Fungi</taxon>
        <taxon>Dikarya</taxon>
        <taxon>Ascomycota</taxon>
        <taxon>Pezizomycotina</taxon>
        <taxon>Eurotiomycetes</taxon>
        <taxon>Chaetothyriomycetidae</taxon>
        <taxon>Verrucariales</taxon>
        <taxon>Verrucariaceae</taxon>
        <taxon>Endocarpon</taxon>
    </lineage>
</organism>
<dbReference type="GO" id="GO:0000993">
    <property type="term" value="F:RNA polymerase II complex binding"/>
    <property type="evidence" value="ECO:0007669"/>
    <property type="project" value="TreeGrafter"/>
</dbReference>
<sequence>MSQDDGLLLFRNAIAAQALPVLTTSQDVNTAESNKVDSLAIATHLYFSNPLPQCLPLSASTRFVSTTPDTTAVDLRSIYFAWVKKDVPVNEYIALAQELDGQLPEGQRIRNLVFVERLDLITWLEGASDESEYIKPLKGSGSGSTDVTAGVADVAAGAGVPTVSGAGVGVVQQTSVGGRPVKVIDARLQEIYNGERLMGDRNSVLRGIKPTDFSHVRKTAEAFLGRHRKPPPGQQNRPGQPLKPGPTTLANRPQSGPQKAASSQSKRQDPIILLSPSASSLLRLSNIKSFLDSGLFVPADHPQLSSQTSTNLLHITRPLRSLDPSGRPYRFIIVDSPEQFKPDYWNRVVAVFTTGQVWQFRSYKWREPQELFGHILGVYVGERGQHPPNEMYKQEKVGGGGTGRRSKAYGELSKATCEAKESGVGEDSGQAPTQGGDPGLQRTSIQYRGIFFLPEDAPIEKLQGRRQ</sequence>
<keyword evidence="8" id="KW-1185">Reference proteome</keyword>
<dbReference type="Proteomes" id="UP000019373">
    <property type="component" value="Unassembled WGS sequence"/>
</dbReference>
<feature type="region of interest" description="Disordered" evidence="5">
    <location>
        <begin position="224"/>
        <end position="269"/>
    </location>
</feature>
<dbReference type="OrthoDB" id="2186602at2759"/>
<comment type="similarity">
    <text evidence="2">Belongs to the CDC73 family.</text>
</comment>
<dbReference type="OMA" id="FRPDYWN"/>
<proteinExistence type="inferred from homology"/>
<feature type="region of interest" description="Disordered" evidence="5">
    <location>
        <begin position="387"/>
        <end position="441"/>
    </location>
</feature>
<feature type="compositionally biased region" description="Polar residues" evidence="5">
    <location>
        <begin position="248"/>
        <end position="265"/>
    </location>
</feature>
<dbReference type="EMBL" id="KE721402">
    <property type="protein sequence ID" value="ERF69557.1"/>
    <property type="molecule type" value="Genomic_DNA"/>
</dbReference>
<feature type="domain" description="Cell division control protein 73 C-terminal" evidence="6">
    <location>
        <begin position="267"/>
        <end position="395"/>
    </location>
</feature>
<evidence type="ECO:0000256" key="1">
    <source>
        <dbReference type="ARBA" id="ARBA00004123"/>
    </source>
</evidence>
<dbReference type="eggNOG" id="KOG3786">
    <property type="taxonomic scope" value="Eukaryota"/>
</dbReference>
<dbReference type="GO" id="GO:0016593">
    <property type="term" value="C:Cdc73/Paf1 complex"/>
    <property type="evidence" value="ECO:0007669"/>
    <property type="project" value="InterPro"/>
</dbReference>
<evidence type="ECO:0000256" key="4">
    <source>
        <dbReference type="ARBA" id="ARBA00023242"/>
    </source>
</evidence>
<evidence type="ECO:0000313" key="7">
    <source>
        <dbReference type="EMBL" id="ERF69557.1"/>
    </source>
</evidence>
<dbReference type="Gene3D" id="3.40.50.11990">
    <property type="entry name" value="RNA polymerase II accessory factor, Cdc73 C-terminal domain"/>
    <property type="match status" value="1"/>
</dbReference>
<evidence type="ECO:0000313" key="8">
    <source>
        <dbReference type="Proteomes" id="UP000019373"/>
    </source>
</evidence>
<dbReference type="AlphaFoldDB" id="U1FXE4"/>
<name>U1FXE4_ENDPU</name>
<evidence type="ECO:0000256" key="5">
    <source>
        <dbReference type="SAM" id="MobiDB-lite"/>
    </source>
</evidence>
<keyword evidence="4" id="KW-0539">Nucleus</keyword>
<dbReference type="HOGENOM" id="CLU_025849_2_1_1"/>
<keyword evidence="3" id="KW-0804">Transcription</keyword>
<protein>
    <recommendedName>
        <fullName evidence="6">Cell division control protein 73 C-terminal domain-containing protein</fullName>
    </recommendedName>
</protein>
<dbReference type="GO" id="GO:0006368">
    <property type="term" value="P:transcription elongation by RNA polymerase II"/>
    <property type="evidence" value="ECO:0007669"/>
    <property type="project" value="InterPro"/>
</dbReference>
<gene>
    <name evidence="7" type="ORF">EPUS_01887</name>
</gene>
<accession>U1FXE4</accession>
<dbReference type="PANTHER" id="PTHR12466:SF8">
    <property type="entry name" value="PARAFIBROMIN"/>
    <property type="match status" value="1"/>
</dbReference>
<dbReference type="GO" id="GO:0032968">
    <property type="term" value="P:positive regulation of transcription elongation by RNA polymerase II"/>
    <property type="evidence" value="ECO:0007669"/>
    <property type="project" value="TreeGrafter"/>
</dbReference>
<evidence type="ECO:0000259" key="6">
    <source>
        <dbReference type="Pfam" id="PF05179"/>
    </source>
</evidence>
<dbReference type="RefSeq" id="XP_007804814.1">
    <property type="nucleotide sequence ID" value="XM_007806623.1"/>
</dbReference>
<reference evidence="8" key="1">
    <citation type="journal article" date="2014" name="BMC Genomics">
        <title>Genome characteristics reveal the impact of lichenization on lichen-forming fungus Endocarpon pusillum Hedwig (Verrucariales, Ascomycota).</title>
        <authorList>
            <person name="Wang Y.-Y."/>
            <person name="Liu B."/>
            <person name="Zhang X.-Y."/>
            <person name="Zhou Q.-M."/>
            <person name="Zhang T."/>
            <person name="Li H."/>
            <person name="Yu Y.-F."/>
            <person name="Zhang X.-L."/>
            <person name="Hao X.-Y."/>
            <person name="Wang M."/>
            <person name="Wang L."/>
            <person name="Wei J.-C."/>
        </authorList>
    </citation>
    <scope>NUCLEOTIDE SEQUENCE [LARGE SCALE GENOMIC DNA]</scope>
    <source>
        <strain evidence="8">Z07020 / HMAS-L-300199</strain>
    </source>
</reference>
<evidence type="ECO:0000256" key="2">
    <source>
        <dbReference type="ARBA" id="ARBA00010427"/>
    </source>
</evidence>
<dbReference type="InterPro" id="IPR038103">
    <property type="entry name" value="CDC73_C_sf"/>
</dbReference>
<evidence type="ECO:0000256" key="3">
    <source>
        <dbReference type="ARBA" id="ARBA00023163"/>
    </source>
</evidence>
<dbReference type="Pfam" id="PF05179">
    <property type="entry name" value="CDC73_C"/>
    <property type="match status" value="1"/>
</dbReference>
<dbReference type="InterPro" id="IPR007852">
    <property type="entry name" value="Cdc73/Parafibromin"/>
</dbReference>
<dbReference type="PANTHER" id="PTHR12466">
    <property type="entry name" value="CDC73 DOMAIN PROTEIN"/>
    <property type="match status" value="1"/>
</dbReference>
<dbReference type="GeneID" id="19236941"/>
<comment type="subcellular location">
    <subcellularLocation>
        <location evidence="1">Nucleus</location>
    </subcellularLocation>
</comment>
<dbReference type="InterPro" id="IPR031336">
    <property type="entry name" value="CDC73_C"/>
</dbReference>